<evidence type="ECO:0000256" key="5">
    <source>
        <dbReference type="PROSITE-ProRule" id="PRU00108"/>
    </source>
</evidence>
<dbReference type="SUPFAM" id="SSF46689">
    <property type="entry name" value="Homeodomain-like"/>
    <property type="match status" value="1"/>
</dbReference>
<accession>A0ABM5GKY2</accession>
<feature type="domain" description="Homeobox" evidence="8">
    <location>
        <begin position="145"/>
        <end position="205"/>
    </location>
</feature>
<organism evidence="9 10">
    <name type="scientific">Pogona vitticeps</name>
    <name type="common">central bearded dragon</name>
    <dbReference type="NCBI Taxonomy" id="103695"/>
    <lineage>
        <taxon>Eukaryota</taxon>
        <taxon>Metazoa</taxon>
        <taxon>Chordata</taxon>
        <taxon>Craniata</taxon>
        <taxon>Vertebrata</taxon>
        <taxon>Euteleostomi</taxon>
        <taxon>Lepidosauria</taxon>
        <taxon>Squamata</taxon>
        <taxon>Bifurcata</taxon>
        <taxon>Unidentata</taxon>
        <taxon>Episquamata</taxon>
        <taxon>Toxicofera</taxon>
        <taxon>Iguania</taxon>
        <taxon>Acrodonta</taxon>
        <taxon>Agamidae</taxon>
        <taxon>Amphibolurinae</taxon>
        <taxon>Pogona</taxon>
    </lineage>
</organism>
<evidence type="ECO:0000256" key="1">
    <source>
        <dbReference type="ARBA" id="ARBA00004123"/>
    </source>
</evidence>
<dbReference type="PROSITE" id="PS50071">
    <property type="entry name" value="HOMEOBOX_2"/>
    <property type="match status" value="1"/>
</dbReference>
<dbReference type="InterPro" id="IPR009057">
    <property type="entry name" value="Homeodomain-like_sf"/>
</dbReference>
<feature type="DNA-binding region" description="Homeobox" evidence="5">
    <location>
        <begin position="147"/>
        <end position="206"/>
    </location>
</feature>
<gene>
    <name evidence="10" type="primary">LOC110079815</name>
</gene>
<dbReference type="Pfam" id="PF00046">
    <property type="entry name" value="Homeodomain"/>
    <property type="match status" value="1"/>
</dbReference>
<dbReference type="InterPro" id="IPR020479">
    <property type="entry name" value="HD_metazoa"/>
</dbReference>
<evidence type="ECO:0000256" key="6">
    <source>
        <dbReference type="RuleBase" id="RU000682"/>
    </source>
</evidence>
<proteinExistence type="predicted"/>
<dbReference type="PRINTS" id="PR00024">
    <property type="entry name" value="HOMEOBOX"/>
</dbReference>
<evidence type="ECO:0000313" key="9">
    <source>
        <dbReference type="Proteomes" id="UP001652642"/>
    </source>
</evidence>
<feature type="region of interest" description="Disordered" evidence="7">
    <location>
        <begin position="1"/>
        <end position="55"/>
    </location>
</feature>
<keyword evidence="4 5" id="KW-0539">Nucleus</keyword>
<sequence length="240" mass="26030">MLGTSLAGPGPASRPDPPPPPSSSSSSCLPPKTRRRFDIESLLAPPEASRRSPPGPVAWAALAAASPAPGRFGYAAELLPFPAVFLMEPPPPLPPPEGGPPAALFSVPFGPCARPGCRRPGLDFSHCTAASSSGGALSWRSGVPCKIKRVRTVFTPEQLERLEKEFLKQQYMVGTERVDLAATLHLTETQVKVWFQNRRIKWRKQSLEQKAAKLSHFGTPRPDPSRQDKEEEEVEVEVAV</sequence>
<evidence type="ECO:0000256" key="4">
    <source>
        <dbReference type="ARBA" id="ARBA00023242"/>
    </source>
</evidence>
<evidence type="ECO:0000259" key="8">
    <source>
        <dbReference type="PROSITE" id="PS50071"/>
    </source>
</evidence>
<dbReference type="CDD" id="cd00086">
    <property type="entry name" value="homeodomain"/>
    <property type="match status" value="1"/>
</dbReference>
<feature type="compositionally biased region" description="Acidic residues" evidence="7">
    <location>
        <begin position="230"/>
        <end position="240"/>
    </location>
</feature>
<dbReference type="SMART" id="SM00389">
    <property type="entry name" value="HOX"/>
    <property type="match status" value="1"/>
</dbReference>
<dbReference type="InterPro" id="IPR050877">
    <property type="entry name" value="EMX-VAX-Noto_Homeobox_TFs"/>
</dbReference>
<dbReference type="InterPro" id="IPR001356">
    <property type="entry name" value="HD"/>
</dbReference>
<keyword evidence="9" id="KW-1185">Reference proteome</keyword>
<dbReference type="PANTHER" id="PTHR24339:SF67">
    <property type="entry name" value="GNOT1 HOMEODOMAIN PROTEIN-RELATED"/>
    <property type="match status" value="1"/>
</dbReference>
<name>A0ABM5GKY2_9SAUR</name>
<dbReference type="InterPro" id="IPR017970">
    <property type="entry name" value="Homeobox_CS"/>
</dbReference>
<comment type="subcellular location">
    <subcellularLocation>
        <location evidence="1 5 6">Nucleus</location>
    </subcellularLocation>
</comment>
<dbReference type="Gene3D" id="1.10.10.60">
    <property type="entry name" value="Homeodomain-like"/>
    <property type="match status" value="1"/>
</dbReference>
<dbReference type="GeneID" id="110079815"/>
<evidence type="ECO:0000256" key="7">
    <source>
        <dbReference type="SAM" id="MobiDB-lite"/>
    </source>
</evidence>
<reference evidence="10" key="1">
    <citation type="submission" date="2025-08" db="UniProtKB">
        <authorList>
            <consortium name="RefSeq"/>
        </authorList>
    </citation>
    <scope>IDENTIFICATION</scope>
</reference>
<evidence type="ECO:0000256" key="2">
    <source>
        <dbReference type="ARBA" id="ARBA00023125"/>
    </source>
</evidence>
<feature type="compositionally biased region" description="Pro residues" evidence="7">
    <location>
        <begin position="12"/>
        <end position="22"/>
    </location>
</feature>
<evidence type="ECO:0000256" key="3">
    <source>
        <dbReference type="ARBA" id="ARBA00023155"/>
    </source>
</evidence>
<dbReference type="RefSeq" id="XP_072858306.1">
    <property type="nucleotide sequence ID" value="XM_073002205.1"/>
</dbReference>
<dbReference type="Proteomes" id="UP001652642">
    <property type="component" value="Chromosome 5"/>
</dbReference>
<evidence type="ECO:0000313" key="10">
    <source>
        <dbReference type="RefSeq" id="XP_072858306.1"/>
    </source>
</evidence>
<feature type="region of interest" description="Disordered" evidence="7">
    <location>
        <begin position="211"/>
        <end position="240"/>
    </location>
</feature>
<dbReference type="PANTHER" id="PTHR24339">
    <property type="entry name" value="HOMEOBOX PROTEIN EMX-RELATED"/>
    <property type="match status" value="1"/>
</dbReference>
<keyword evidence="2 5" id="KW-0238">DNA-binding</keyword>
<dbReference type="PROSITE" id="PS00027">
    <property type="entry name" value="HOMEOBOX_1"/>
    <property type="match status" value="1"/>
</dbReference>
<protein>
    <submittedName>
        <fullName evidence="10">Homeobox protein not2-like</fullName>
    </submittedName>
</protein>
<keyword evidence="3 5" id="KW-0371">Homeobox</keyword>